<evidence type="ECO:0000313" key="1">
    <source>
        <dbReference type="EMBL" id="GIY85370.1"/>
    </source>
</evidence>
<accession>A0AAV4WTW6</accession>
<proteinExistence type="predicted"/>
<reference evidence="1 2" key="1">
    <citation type="submission" date="2021-06" db="EMBL/GenBank/DDBJ databases">
        <title>Caerostris darwini draft genome.</title>
        <authorList>
            <person name="Kono N."/>
            <person name="Arakawa K."/>
        </authorList>
    </citation>
    <scope>NUCLEOTIDE SEQUENCE [LARGE SCALE GENOMIC DNA]</scope>
</reference>
<organism evidence="1 2">
    <name type="scientific">Caerostris darwini</name>
    <dbReference type="NCBI Taxonomy" id="1538125"/>
    <lineage>
        <taxon>Eukaryota</taxon>
        <taxon>Metazoa</taxon>
        <taxon>Ecdysozoa</taxon>
        <taxon>Arthropoda</taxon>
        <taxon>Chelicerata</taxon>
        <taxon>Arachnida</taxon>
        <taxon>Araneae</taxon>
        <taxon>Araneomorphae</taxon>
        <taxon>Entelegynae</taxon>
        <taxon>Araneoidea</taxon>
        <taxon>Araneidae</taxon>
        <taxon>Caerostris</taxon>
    </lineage>
</organism>
<protein>
    <submittedName>
        <fullName evidence="1">Uncharacterized protein</fullName>
    </submittedName>
</protein>
<name>A0AAV4WTW6_9ARAC</name>
<keyword evidence="2" id="KW-1185">Reference proteome</keyword>
<dbReference type="EMBL" id="BPLQ01015035">
    <property type="protein sequence ID" value="GIY85370.1"/>
    <property type="molecule type" value="Genomic_DNA"/>
</dbReference>
<evidence type="ECO:0000313" key="2">
    <source>
        <dbReference type="Proteomes" id="UP001054837"/>
    </source>
</evidence>
<sequence length="95" mass="10377">MERPNHGVFGARSRFSSSNHGVHSLILDGKDHQGVRISASPAISRLPLAPQIPDLINLGPSSSPRLLNWHLAHTGQIPSFCVFLCRRVLFAKSSL</sequence>
<comment type="caution">
    <text evidence="1">The sequence shown here is derived from an EMBL/GenBank/DDBJ whole genome shotgun (WGS) entry which is preliminary data.</text>
</comment>
<gene>
    <name evidence="1" type="ORF">CDAR_520021</name>
</gene>
<dbReference type="Proteomes" id="UP001054837">
    <property type="component" value="Unassembled WGS sequence"/>
</dbReference>
<dbReference type="AlphaFoldDB" id="A0AAV4WTW6"/>